<gene>
    <name evidence="1" type="ORF">ACFP56_19995</name>
</gene>
<evidence type="ECO:0000313" key="1">
    <source>
        <dbReference type="EMBL" id="MFC6334919.1"/>
    </source>
</evidence>
<reference evidence="2" key="1">
    <citation type="journal article" date="2019" name="Int. J. Syst. Evol. Microbiol.">
        <title>The Global Catalogue of Microorganisms (GCM) 10K type strain sequencing project: providing services to taxonomists for standard genome sequencing and annotation.</title>
        <authorList>
            <consortium name="The Broad Institute Genomics Platform"/>
            <consortium name="The Broad Institute Genome Sequencing Center for Infectious Disease"/>
            <person name="Wu L."/>
            <person name="Ma J."/>
        </authorList>
    </citation>
    <scope>NUCLEOTIDE SEQUENCE [LARGE SCALE GENOMIC DNA]</scope>
    <source>
        <strain evidence="2">PCU 280</strain>
    </source>
</reference>
<name>A0ABW1V820_9BACL</name>
<evidence type="ECO:0008006" key="3">
    <source>
        <dbReference type="Google" id="ProtNLM"/>
    </source>
</evidence>
<protein>
    <recommendedName>
        <fullName evidence="3">CARDB domain-containing protein</fullName>
    </recommendedName>
</protein>
<dbReference type="Proteomes" id="UP001596233">
    <property type="component" value="Unassembled WGS sequence"/>
</dbReference>
<keyword evidence="2" id="KW-1185">Reference proteome</keyword>
<comment type="caution">
    <text evidence="1">The sequence shown here is derived from an EMBL/GenBank/DDBJ whole genome shotgun (WGS) entry which is preliminary data.</text>
</comment>
<accession>A0ABW1V820</accession>
<proteinExistence type="predicted"/>
<dbReference type="RefSeq" id="WP_379237945.1">
    <property type="nucleotide sequence ID" value="NZ_JBHSTE010000008.1"/>
</dbReference>
<organism evidence="1 2">
    <name type="scientific">Paenibacillus septentrionalis</name>
    <dbReference type="NCBI Taxonomy" id="429342"/>
    <lineage>
        <taxon>Bacteria</taxon>
        <taxon>Bacillati</taxon>
        <taxon>Bacillota</taxon>
        <taxon>Bacilli</taxon>
        <taxon>Bacillales</taxon>
        <taxon>Paenibacillaceae</taxon>
        <taxon>Paenibacillus</taxon>
    </lineage>
</organism>
<dbReference type="EMBL" id="JBHSTE010000008">
    <property type="protein sequence ID" value="MFC6334919.1"/>
    <property type="molecule type" value="Genomic_DNA"/>
</dbReference>
<sequence>MIRNNTNIFRCFIVVMICCLVIQGSFFTPVSTVNAQSKSSLISLTTGVSVTLYDAQVVRDEVGNLASFTLLFENNSNSTVNLIDYWAKIKGSNNKSYVTKLIGEDKDKKYVIPKTTTYLTFYAYVDEKEKLTDLNIELIKWDFNANNYERIIGSLKSSTNGFTDYKKAKEININKALMNILVSDYKMYTDNQNAHISLDMAIRNKANNLLDLNSLEFYLSDGKGILIELEKSSKEVSLRAQERKNIILTTAVEKSFANNNLSVIVMLKDEGAAINIPKATFILPKLSSTAINKANKETRYTINGVSIALTMNESSLSYTNKKSVVETKVTLENKGNNKVKLPDFEFYIKSSQGYLYPIVSVETEEFDLLPKIAKEITLQGEIPQDLKLETSEIVVFVKNNENSQNNYLGSYQISIGKSTQPEQTSSSSATYQNMLIEQVSLQRTPNGINDLLIAEFKVTNKGNKGQGKLDMTGLFELDGVKLSAESTTIMNLDRLVAVSPGQSYKIVAYTEIPYIQNADKIVFRMQEKAESGLKDIHSFEVSSMSNARLLASNQSYNIDTLGGRGDVIVLDSSVYSGKQNDLFVAKLKYTNKEKRAAVPTKLIGYIENSKEDIIDLEVKSYETRLLPDGQAIIYVSAVTPKNYEDKKINLYFGEAIAGTEELQKVLINPVYTQHLFKNVETDSDFSNLIFNQYEVSLYNFYGQLDSSDGGWTIDGVKLDFEYDLKIRDEAPAYSDVENIIIEFSDATTPSIVFSQSFSINTDEESSLQLGTRKSQSLSVKNNFAHLKNFTTYNVNVYTEYKGYKKLIASKELQFGTVN</sequence>
<evidence type="ECO:0000313" key="2">
    <source>
        <dbReference type="Proteomes" id="UP001596233"/>
    </source>
</evidence>